<evidence type="ECO:0000256" key="4">
    <source>
        <dbReference type="HAMAP-Rule" id="MF_01201"/>
    </source>
</evidence>
<dbReference type="GO" id="GO:0030170">
    <property type="term" value="F:pyridoxal phosphate binding"/>
    <property type="evidence" value="ECO:0007669"/>
    <property type="project" value="UniProtKB-UniRule"/>
</dbReference>
<dbReference type="PROSITE" id="PS00395">
    <property type="entry name" value="ALANINE_RACEMASE"/>
    <property type="match status" value="1"/>
</dbReference>
<comment type="similarity">
    <text evidence="4">Belongs to the alanine racemase family.</text>
</comment>
<dbReference type="InterPro" id="IPR001608">
    <property type="entry name" value="Ala_racemase_N"/>
</dbReference>
<dbReference type="EMBL" id="PDKJ01000009">
    <property type="protein sequence ID" value="RXJ67338.1"/>
    <property type="molecule type" value="Genomic_DNA"/>
</dbReference>
<gene>
    <name evidence="8" type="ORF">CRV08_10445</name>
</gene>
<proteinExistence type="inferred from homology"/>
<keyword evidence="2 4" id="KW-0663">Pyridoxal phosphate</keyword>
<dbReference type="Proteomes" id="UP000290172">
    <property type="component" value="Unassembled WGS sequence"/>
</dbReference>
<dbReference type="PRINTS" id="PR00992">
    <property type="entry name" value="ALARACEMASE"/>
</dbReference>
<dbReference type="SUPFAM" id="SSF51419">
    <property type="entry name" value="PLP-binding barrel"/>
    <property type="match status" value="1"/>
</dbReference>
<protein>
    <recommendedName>
        <fullName evidence="4">Alanine racemase</fullName>
        <ecNumber evidence="4">5.1.1.1</ecNumber>
    </recommendedName>
</protein>
<dbReference type="SUPFAM" id="SSF50621">
    <property type="entry name" value="Alanine racemase C-terminal domain-like"/>
    <property type="match status" value="1"/>
</dbReference>
<dbReference type="UniPathway" id="UPA00042">
    <property type="reaction ID" value="UER00497"/>
</dbReference>
<dbReference type="Gene3D" id="2.40.37.10">
    <property type="entry name" value="Lyase, Ornithine Decarboxylase, Chain A, domain 1"/>
    <property type="match status" value="1"/>
</dbReference>
<feature type="binding site" evidence="4 6">
    <location>
        <position position="118"/>
    </location>
    <ligand>
        <name>substrate</name>
    </ligand>
</feature>
<dbReference type="NCBIfam" id="TIGR00492">
    <property type="entry name" value="alr"/>
    <property type="match status" value="1"/>
</dbReference>
<dbReference type="Pfam" id="PF00842">
    <property type="entry name" value="Ala_racemase_C"/>
    <property type="match status" value="1"/>
</dbReference>
<keyword evidence="3 4" id="KW-0413">Isomerase</keyword>
<dbReference type="AlphaFoldDB" id="A0A4V1LR87"/>
<dbReference type="InterPro" id="IPR011079">
    <property type="entry name" value="Ala_racemase_C"/>
</dbReference>
<evidence type="ECO:0000259" key="7">
    <source>
        <dbReference type="SMART" id="SM01005"/>
    </source>
</evidence>
<dbReference type="PANTHER" id="PTHR30511">
    <property type="entry name" value="ALANINE RACEMASE"/>
    <property type="match status" value="1"/>
</dbReference>
<dbReference type="Gene3D" id="3.20.20.10">
    <property type="entry name" value="Alanine racemase"/>
    <property type="match status" value="1"/>
</dbReference>
<evidence type="ECO:0000256" key="3">
    <source>
        <dbReference type="ARBA" id="ARBA00023235"/>
    </source>
</evidence>
<feature type="active site" description="Proton acceptor; specific for L-alanine" evidence="4">
    <location>
        <position position="249"/>
    </location>
</feature>
<comment type="function">
    <text evidence="4">Catalyzes the interconversion of L-alanine and D-alanine. May also act on other amino acids.</text>
</comment>
<evidence type="ECO:0000256" key="5">
    <source>
        <dbReference type="PIRSR" id="PIRSR600821-50"/>
    </source>
</evidence>
<dbReference type="Pfam" id="PF01168">
    <property type="entry name" value="Ala_racemase_N"/>
    <property type="match status" value="1"/>
</dbReference>
<organism evidence="8 9">
    <name type="scientific">Halarcobacter ebronensis</name>
    <dbReference type="NCBI Taxonomy" id="1462615"/>
    <lineage>
        <taxon>Bacteria</taxon>
        <taxon>Pseudomonadati</taxon>
        <taxon>Campylobacterota</taxon>
        <taxon>Epsilonproteobacteria</taxon>
        <taxon>Campylobacterales</taxon>
        <taxon>Arcobacteraceae</taxon>
        <taxon>Halarcobacter</taxon>
    </lineage>
</organism>
<dbReference type="EC" id="5.1.1.1" evidence="4"/>
<feature type="domain" description="Alanine racemase C-terminal" evidence="7">
    <location>
        <begin position="228"/>
        <end position="340"/>
    </location>
</feature>
<dbReference type="PANTHER" id="PTHR30511:SF0">
    <property type="entry name" value="ALANINE RACEMASE, CATABOLIC-RELATED"/>
    <property type="match status" value="1"/>
</dbReference>
<feature type="active site" description="Proton acceptor; specific for D-alanine" evidence="4">
    <location>
        <position position="33"/>
    </location>
</feature>
<dbReference type="InterPro" id="IPR009006">
    <property type="entry name" value="Ala_racemase/Decarboxylase_C"/>
</dbReference>
<dbReference type="HAMAP" id="MF_01201">
    <property type="entry name" value="Ala_racemase"/>
    <property type="match status" value="1"/>
</dbReference>
<dbReference type="CDD" id="cd00430">
    <property type="entry name" value="PLPDE_III_AR"/>
    <property type="match status" value="1"/>
</dbReference>
<comment type="caution">
    <text evidence="8">The sequence shown here is derived from an EMBL/GenBank/DDBJ whole genome shotgun (WGS) entry which is preliminary data.</text>
</comment>
<evidence type="ECO:0000256" key="6">
    <source>
        <dbReference type="PIRSR" id="PIRSR600821-52"/>
    </source>
</evidence>
<evidence type="ECO:0000313" key="8">
    <source>
        <dbReference type="EMBL" id="RXJ67338.1"/>
    </source>
</evidence>
<evidence type="ECO:0000313" key="9">
    <source>
        <dbReference type="Proteomes" id="UP000290172"/>
    </source>
</evidence>
<comment type="cofactor">
    <cofactor evidence="1 4 5">
        <name>pyridoxal 5'-phosphate</name>
        <dbReference type="ChEBI" id="CHEBI:597326"/>
    </cofactor>
</comment>
<dbReference type="RefSeq" id="WP_128981838.1">
    <property type="nucleotide sequence ID" value="NZ_PDKJ01000009.1"/>
</dbReference>
<feature type="modified residue" description="N6-(pyridoxal phosphate)lysine" evidence="4 5">
    <location>
        <position position="33"/>
    </location>
</feature>
<dbReference type="InterPro" id="IPR029066">
    <property type="entry name" value="PLP-binding_barrel"/>
</dbReference>
<dbReference type="InterPro" id="IPR000821">
    <property type="entry name" value="Ala_racemase"/>
</dbReference>
<accession>A0A4V1LR87</accession>
<sequence length="340" mass="38871">MAKIIINKSHYFHNLQTITNHIGDKNKIAVVLKDNAYGHGLLEIAKLANEFGIKSAVVRNVEEAKKIETLFEQILILADSNLESYSHTFHIAINGFEDIKRLPEKTNVHLKVDTGMHRNGFLLEELEEAIHGLLEKKLILTGVFTHFRSADELSCEFFWQRSVFIQAKNLVESICEKLFLPIPKFHCANSSALFRFKNYNFDMARIGIAQYGYLDTNPIFDNPELKPVMSLWANKIVTRELKKNQKVGYSGKFVADENIKISTYDVGYGDGFLRLNGDKQYYTPKGYRVLGKVSMDNISVDSIEDEICIFDDVKELAKIHNTISYEITTTLNPNLPKEVR</sequence>
<dbReference type="GO" id="GO:0005829">
    <property type="term" value="C:cytosol"/>
    <property type="evidence" value="ECO:0007669"/>
    <property type="project" value="TreeGrafter"/>
</dbReference>
<evidence type="ECO:0000256" key="2">
    <source>
        <dbReference type="ARBA" id="ARBA00022898"/>
    </source>
</evidence>
<feature type="binding site" evidence="4 6">
    <location>
        <position position="295"/>
    </location>
    <ligand>
        <name>substrate</name>
    </ligand>
</feature>
<comment type="pathway">
    <text evidence="4">Amino-acid biosynthesis; D-alanine biosynthesis; D-alanine from L-alanine: step 1/1.</text>
</comment>
<dbReference type="SMART" id="SM01005">
    <property type="entry name" value="Ala_racemase_C"/>
    <property type="match status" value="1"/>
</dbReference>
<dbReference type="GO" id="GO:0008784">
    <property type="term" value="F:alanine racemase activity"/>
    <property type="evidence" value="ECO:0007669"/>
    <property type="project" value="UniProtKB-UniRule"/>
</dbReference>
<dbReference type="GO" id="GO:0030632">
    <property type="term" value="P:D-alanine biosynthetic process"/>
    <property type="evidence" value="ECO:0007669"/>
    <property type="project" value="UniProtKB-UniRule"/>
</dbReference>
<name>A0A4V1LR87_9BACT</name>
<dbReference type="InterPro" id="IPR020622">
    <property type="entry name" value="Ala_racemase_pyridoxalP-BS"/>
</dbReference>
<comment type="catalytic activity">
    <reaction evidence="4">
        <text>L-alanine = D-alanine</text>
        <dbReference type="Rhea" id="RHEA:20249"/>
        <dbReference type="ChEBI" id="CHEBI:57416"/>
        <dbReference type="ChEBI" id="CHEBI:57972"/>
        <dbReference type="EC" id="5.1.1.1"/>
    </reaction>
</comment>
<evidence type="ECO:0000256" key="1">
    <source>
        <dbReference type="ARBA" id="ARBA00001933"/>
    </source>
</evidence>
<dbReference type="NCBIfam" id="NF000791">
    <property type="entry name" value="PRK00053.2-2"/>
    <property type="match status" value="1"/>
</dbReference>
<reference evidence="8 9" key="1">
    <citation type="submission" date="2017-10" db="EMBL/GenBank/DDBJ databases">
        <title>Genomics of the genus Arcobacter.</title>
        <authorList>
            <person name="Perez-Cataluna A."/>
            <person name="Figueras M.J."/>
        </authorList>
    </citation>
    <scope>NUCLEOTIDE SEQUENCE [LARGE SCALE GENOMIC DNA]</scope>
    <source>
        <strain evidence="8 9">CECT 8993</strain>
    </source>
</reference>